<evidence type="ECO:0000313" key="2">
    <source>
        <dbReference type="EMBL" id="OSY36452.1"/>
    </source>
</evidence>
<accession>A0A1Y2MMP1</accession>
<dbReference type="STRING" id="2074.BG845_05374"/>
<evidence type="ECO:0000259" key="1">
    <source>
        <dbReference type="Pfam" id="PF12680"/>
    </source>
</evidence>
<organism evidence="2 3">
    <name type="scientific">Pseudonocardia autotrophica</name>
    <name type="common">Amycolata autotrophica</name>
    <name type="synonym">Nocardia autotrophica</name>
    <dbReference type="NCBI Taxonomy" id="2074"/>
    <lineage>
        <taxon>Bacteria</taxon>
        <taxon>Bacillati</taxon>
        <taxon>Actinomycetota</taxon>
        <taxon>Actinomycetes</taxon>
        <taxon>Pseudonocardiales</taxon>
        <taxon>Pseudonocardiaceae</taxon>
        <taxon>Pseudonocardia</taxon>
    </lineage>
</organism>
<dbReference type="OrthoDB" id="8684708at2"/>
<dbReference type="InterPro" id="IPR032710">
    <property type="entry name" value="NTF2-like_dom_sf"/>
</dbReference>
<feature type="domain" description="SnoaL-like" evidence="1">
    <location>
        <begin position="8"/>
        <end position="85"/>
    </location>
</feature>
<dbReference type="Gene3D" id="3.10.450.50">
    <property type="match status" value="1"/>
</dbReference>
<gene>
    <name evidence="2" type="ORF">BG845_05374</name>
</gene>
<name>A0A1Y2MMP1_PSEAH</name>
<dbReference type="SUPFAM" id="SSF54427">
    <property type="entry name" value="NTF2-like"/>
    <property type="match status" value="1"/>
</dbReference>
<comment type="caution">
    <text evidence="2">The sequence shown here is derived from an EMBL/GenBank/DDBJ whole genome shotgun (WGS) entry which is preliminary data.</text>
</comment>
<protein>
    <submittedName>
        <fullName evidence="2">SnoaL-like domain protein</fullName>
    </submittedName>
</protein>
<sequence length="107" mass="11515">MTAPHDLVDRYFALSAPGHVDELVALFTPDAVVADDGHEHRGSEGIRRWRAPVPAVQHDVLETGPDGDGLLSRVRISGDFPGSPVVLLFRFGFAGPLIESLHIRPAG</sequence>
<dbReference type="Proteomes" id="UP000194360">
    <property type="component" value="Unassembled WGS sequence"/>
</dbReference>
<dbReference type="Pfam" id="PF12680">
    <property type="entry name" value="SnoaL_2"/>
    <property type="match status" value="1"/>
</dbReference>
<evidence type="ECO:0000313" key="3">
    <source>
        <dbReference type="Proteomes" id="UP000194360"/>
    </source>
</evidence>
<proteinExistence type="predicted"/>
<dbReference type="AlphaFoldDB" id="A0A1Y2MMP1"/>
<keyword evidence="3" id="KW-1185">Reference proteome</keyword>
<reference evidence="2 3" key="1">
    <citation type="submission" date="2016-09" db="EMBL/GenBank/DDBJ databases">
        <title>Pseudonocardia autotrophica DSM535, a candidate organism with high potential of specific P450 cytochromes.</title>
        <authorList>
            <person name="Grumaz C."/>
            <person name="Vainshtein Y."/>
            <person name="Kirstahler P."/>
            <person name="Sohn K."/>
        </authorList>
    </citation>
    <scope>NUCLEOTIDE SEQUENCE [LARGE SCALE GENOMIC DNA]</scope>
    <source>
        <strain evidence="2 3">DSM 535</strain>
    </source>
</reference>
<dbReference type="InterPro" id="IPR037401">
    <property type="entry name" value="SnoaL-like"/>
</dbReference>
<dbReference type="EMBL" id="MIGB01000039">
    <property type="protein sequence ID" value="OSY36452.1"/>
    <property type="molecule type" value="Genomic_DNA"/>
</dbReference>
<dbReference type="RefSeq" id="WP_085915506.1">
    <property type="nucleotide sequence ID" value="NZ_AP018920.1"/>
</dbReference>